<keyword evidence="17" id="KW-0472">Membrane</keyword>
<dbReference type="InterPro" id="IPR012675">
    <property type="entry name" value="Beta-grasp_dom_sf"/>
</dbReference>
<accession>A0A6A4IVQ4</accession>
<dbReference type="GO" id="GO:0051539">
    <property type="term" value="F:4 iron, 4 sulfur cluster binding"/>
    <property type="evidence" value="ECO:0007669"/>
    <property type="project" value="UniProtKB-KW"/>
</dbReference>
<dbReference type="InterPro" id="IPR017896">
    <property type="entry name" value="4Fe4S_Fe-S-bd"/>
</dbReference>
<comment type="pathway">
    <text evidence="2 17">Carbohydrate metabolism; tricarboxylic acid cycle; fumarate from succinate (eukaryal route): step 1/1.</text>
</comment>
<evidence type="ECO:0000256" key="7">
    <source>
        <dbReference type="ARBA" id="ARBA00022485"/>
    </source>
</evidence>
<dbReference type="GO" id="GO:0022904">
    <property type="term" value="P:respiratory electron transport chain"/>
    <property type="evidence" value="ECO:0007669"/>
    <property type="project" value="TreeGrafter"/>
</dbReference>
<evidence type="ECO:0000256" key="10">
    <source>
        <dbReference type="ARBA" id="ARBA00022723"/>
    </source>
</evidence>
<dbReference type="PROSITE" id="PS00197">
    <property type="entry name" value="2FE2S_FER_1"/>
    <property type="match status" value="1"/>
</dbReference>
<feature type="region of interest" description="Disordered" evidence="18">
    <location>
        <begin position="345"/>
        <end position="394"/>
    </location>
</feature>
<dbReference type="OrthoDB" id="1696654at2759"/>
<comment type="similarity">
    <text evidence="3 17">Belongs to the succinate dehydrogenase/fumarate reductase iron-sulfur protein family.</text>
</comment>
<dbReference type="Gene3D" id="1.10.1060.10">
    <property type="entry name" value="Alpha-helical ferredoxin"/>
    <property type="match status" value="1"/>
</dbReference>
<dbReference type="InterPro" id="IPR006058">
    <property type="entry name" value="2Fe2S_fd_BS"/>
</dbReference>
<evidence type="ECO:0000256" key="4">
    <source>
        <dbReference type="ARBA" id="ARBA00012792"/>
    </source>
</evidence>
<evidence type="ECO:0000256" key="17">
    <source>
        <dbReference type="RuleBase" id="RU361237"/>
    </source>
</evidence>
<evidence type="ECO:0000256" key="18">
    <source>
        <dbReference type="SAM" id="MobiDB-lite"/>
    </source>
</evidence>
<dbReference type="GO" id="GO:0005743">
    <property type="term" value="C:mitochondrial inner membrane"/>
    <property type="evidence" value="ECO:0007669"/>
    <property type="project" value="UniProtKB-SubCell"/>
</dbReference>
<keyword evidence="12" id="KW-0560">Oxidoreductase</keyword>
<dbReference type="InterPro" id="IPR017900">
    <property type="entry name" value="4Fe4S_Fe_S_CS"/>
</dbReference>
<evidence type="ECO:0000256" key="5">
    <source>
        <dbReference type="ARBA" id="ARBA00016766"/>
    </source>
</evidence>
<dbReference type="PROSITE" id="PS00198">
    <property type="entry name" value="4FE4S_FER_1"/>
    <property type="match status" value="1"/>
</dbReference>
<evidence type="ECO:0000256" key="14">
    <source>
        <dbReference type="ARBA" id="ARBA00023014"/>
    </source>
</evidence>
<keyword evidence="17" id="KW-0999">Mitochondrion inner membrane</keyword>
<comment type="catalytic activity">
    <reaction evidence="16">
        <text>a quinone + succinate = fumarate + a quinol</text>
        <dbReference type="Rhea" id="RHEA:40523"/>
        <dbReference type="ChEBI" id="CHEBI:24646"/>
        <dbReference type="ChEBI" id="CHEBI:29806"/>
        <dbReference type="ChEBI" id="CHEBI:30031"/>
        <dbReference type="ChEBI" id="CHEBI:132124"/>
        <dbReference type="EC" id="1.3.5.1"/>
    </reaction>
</comment>
<dbReference type="AlphaFoldDB" id="A0A6A4IVQ4"/>
<comment type="cofactor">
    <cofactor evidence="17">
        <name>[3Fe-4S] cluster</name>
        <dbReference type="ChEBI" id="CHEBI:21137"/>
    </cofactor>
    <text evidence="17">Binds 1 [3Fe-4S] cluster.</text>
</comment>
<sequence length="394" mass="45033">MLQHLIRKNAINLTGARYWRSFHVEALGLAQKPKEDAGKGKKLPMMGKKKEGTKSDGKAESKKIKIPFLGKSKKPGAKKEPETEPKCISVFRYNPECDDAPYMQDYEIDPKDLRPNALMLDVLQLIKNEIDPTLTYRKSCREGICGSCSMNINGINRLACIYPVPRGDVKVYPLPHLYVVRDLVVDMDQFYEQYKAIEPYLMRECKEPAGKRQLKQSIRDRAKLDGYIECILCACCSTSCPAYWWHGNKPLEKSFYGPAALLQAYRWIIDSRDEKHCYRLSKLDGDAAYRCHTIMNCTNCCPKHLNPGKAIAEIKGMIGDYKKKDEPDIPNAPVFASDPNEWEERKKYWESKGGGKTEPKKTGEKSEVKKETKPEPKQEKKAEKKVEKKAEKKA</sequence>
<dbReference type="FunFam" id="1.10.1060.10:FF:000001">
    <property type="entry name" value="Succinate dehydrogenase iron-sulfur subunit SdhB"/>
    <property type="match status" value="1"/>
</dbReference>
<dbReference type="Gene3D" id="3.10.20.30">
    <property type="match status" value="1"/>
</dbReference>
<protein>
    <recommendedName>
        <fullName evidence="5 17">Succinate dehydrogenase [ubiquinone] iron-sulfur subunit, mitochondrial</fullName>
        <ecNumber evidence="4 17">1.3.5.1</ecNumber>
    </recommendedName>
</protein>
<keyword evidence="11" id="KW-0249">Electron transport</keyword>
<evidence type="ECO:0000256" key="1">
    <source>
        <dbReference type="ARBA" id="ARBA00004443"/>
    </source>
</evidence>
<keyword evidence="10 17" id="KW-0479">Metal-binding</keyword>
<keyword evidence="13 17" id="KW-0408">Iron</keyword>
<comment type="subcellular location">
    <subcellularLocation>
        <location evidence="1 17">Mitochondrion inner membrane</location>
        <topology evidence="1 17">Peripheral membrane protein</topology>
        <orientation evidence="1 17">Matrix side</orientation>
    </subcellularLocation>
</comment>
<organism evidence="19 20">
    <name type="scientific">Apolygus lucorum</name>
    <name type="common">Small green plant bug</name>
    <name type="synonym">Lygocoris lucorum</name>
    <dbReference type="NCBI Taxonomy" id="248454"/>
    <lineage>
        <taxon>Eukaryota</taxon>
        <taxon>Metazoa</taxon>
        <taxon>Ecdysozoa</taxon>
        <taxon>Arthropoda</taxon>
        <taxon>Hexapoda</taxon>
        <taxon>Insecta</taxon>
        <taxon>Pterygota</taxon>
        <taxon>Neoptera</taxon>
        <taxon>Paraneoptera</taxon>
        <taxon>Hemiptera</taxon>
        <taxon>Heteroptera</taxon>
        <taxon>Panheteroptera</taxon>
        <taxon>Cimicomorpha</taxon>
        <taxon>Miridae</taxon>
        <taxon>Mirini</taxon>
        <taxon>Apolygus</taxon>
    </lineage>
</organism>
<dbReference type="InterPro" id="IPR009051">
    <property type="entry name" value="Helical_ferredxn"/>
</dbReference>
<dbReference type="UniPathway" id="UPA00223">
    <property type="reaction ID" value="UER01006"/>
</dbReference>
<keyword evidence="6" id="KW-0813">Transport</keyword>
<dbReference type="SUPFAM" id="SSF46548">
    <property type="entry name" value="alpha-helical ferredoxin"/>
    <property type="match status" value="1"/>
</dbReference>
<dbReference type="GO" id="GO:0046872">
    <property type="term" value="F:metal ion binding"/>
    <property type="evidence" value="ECO:0007669"/>
    <property type="project" value="UniProtKB-KW"/>
</dbReference>
<dbReference type="Proteomes" id="UP000466442">
    <property type="component" value="Unassembled WGS sequence"/>
</dbReference>
<keyword evidence="7 17" id="KW-0004">4Fe-4S</keyword>
<dbReference type="PANTHER" id="PTHR11921:SF29">
    <property type="entry name" value="SUCCINATE DEHYDROGENASE [UBIQUINONE] IRON-SULFUR SUBUNIT, MITOCHONDRIAL"/>
    <property type="match status" value="1"/>
</dbReference>
<evidence type="ECO:0000256" key="3">
    <source>
        <dbReference type="ARBA" id="ARBA00009433"/>
    </source>
</evidence>
<reference evidence="19" key="1">
    <citation type="journal article" date="2021" name="Mol. Ecol. Resour.">
        <title>Apolygus lucorum genome provides insights into omnivorousness and mesophyll feeding.</title>
        <authorList>
            <person name="Liu Y."/>
            <person name="Liu H."/>
            <person name="Wang H."/>
            <person name="Huang T."/>
            <person name="Liu B."/>
            <person name="Yang B."/>
            <person name="Yin L."/>
            <person name="Li B."/>
            <person name="Zhang Y."/>
            <person name="Zhang S."/>
            <person name="Jiang F."/>
            <person name="Zhang X."/>
            <person name="Ren Y."/>
            <person name="Wang B."/>
            <person name="Wang S."/>
            <person name="Lu Y."/>
            <person name="Wu K."/>
            <person name="Fan W."/>
            <person name="Wang G."/>
        </authorList>
    </citation>
    <scope>NUCLEOTIDE SEQUENCE</scope>
    <source>
        <strain evidence="19">12Hb</strain>
    </source>
</reference>
<evidence type="ECO:0000256" key="2">
    <source>
        <dbReference type="ARBA" id="ARBA00004788"/>
    </source>
</evidence>
<evidence type="ECO:0000256" key="8">
    <source>
        <dbReference type="ARBA" id="ARBA00022532"/>
    </source>
</evidence>
<gene>
    <name evidence="19" type="ORF">GE061_010792</name>
</gene>
<feature type="compositionally biased region" description="Basic and acidic residues" evidence="18">
    <location>
        <begin position="48"/>
        <end position="60"/>
    </location>
</feature>
<evidence type="ECO:0000256" key="15">
    <source>
        <dbReference type="ARBA" id="ARBA00023291"/>
    </source>
</evidence>
<dbReference type="GO" id="GO:0051538">
    <property type="term" value="F:3 iron, 4 sulfur cluster binding"/>
    <property type="evidence" value="ECO:0007669"/>
    <property type="project" value="UniProtKB-KW"/>
</dbReference>
<dbReference type="InterPro" id="IPR001041">
    <property type="entry name" value="2Fe-2S_ferredoxin-type"/>
</dbReference>
<comment type="cofactor">
    <cofactor evidence="17">
        <name>[2Fe-2S] cluster</name>
        <dbReference type="ChEBI" id="CHEBI:190135"/>
    </cofactor>
    <text evidence="17">Binds 1 [2Fe-2S] cluster.</text>
</comment>
<dbReference type="GO" id="GO:0006099">
    <property type="term" value="P:tricarboxylic acid cycle"/>
    <property type="evidence" value="ECO:0007669"/>
    <property type="project" value="UniProtKB-UniPathway"/>
</dbReference>
<keyword evidence="15 17" id="KW-0003">3Fe-4S</keyword>
<evidence type="ECO:0000256" key="11">
    <source>
        <dbReference type="ARBA" id="ARBA00022982"/>
    </source>
</evidence>
<comment type="function">
    <text evidence="17">Iron-sulfur protein (IP) subunit of succinate dehydrogenase (SDH) that is involved in complex II of the mitochondrial electron transport chain and is responsible for transferring electrons from succinate to ubiquinone (coenzyme Q).</text>
</comment>
<evidence type="ECO:0000256" key="13">
    <source>
        <dbReference type="ARBA" id="ARBA00023004"/>
    </source>
</evidence>
<dbReference type="PANTHER" id="PTHR11921">
    <property type="entry name" value="SUCCINATE DEHYDROGENASE IRON-SULFUR PROTEIN"/>
    <property type="match status" value="1"/>
</dbReference>
<comment type="caution">
    <text evidence="19">The sequence shown here is derived from an EMBL/GenBank/DDBJ whole genome shotgun (WGS) entry which is preliminary data.</text>
</comment>
<dbReference type="Pfam" id="PF13534">
    <property type="entry name" value="Fer4_17"/>
    <property type="match status" value="1"/>
</dbReference>
<evidence type="ECO:0000256" key="16">
    <source>
        <dbReference type="ARBA" id="ARBA00049220"/>
    </source>
</evidence>
<dbReference type="InterPro" id="IPR025192">
    <property type="entry name" value="Succ_DH/fum_Rdtase_N"/>
</dbReference>
<dbReference type="InterPro" id="IPR050573">
    <property type="entry name" value="SDH/FRD_Iron-Sulfur"/>
</dbReference>
<evidence type="ECO:0000313" key="20">
    <source>
        <dbReference type="Proteomes" id="UP000466442"/>
    </source>
</evidence>
<keyword evidence="20" id="KW-1185">Reference proteome</keyword>
<keyword evidence="14 17" id="KW-0411">Iron-sulfur</keyword>
<evidence type="ECO:0000256" key="12">
    <source>
        <dbReference type="ARBA" id="ARBA00023002"/>
    </source>
</evidence>
<dbReference type="GO" id="GO:0051537">
    <property type="term" value="F:2 iron, 2 sulfur cluster binding"/>
    <property type="evidence" value="ECO:0007669"/>
    <property type="project" value="UniProtKB-KW"/>
</dbReference>
<dbReference type="PROSITE" id="PS51085">
    <property type="entry name" value="2FE2S_FER_2"/>
    <property type="match status" value="1"/>
</dbReference>
<keyword evidence="8" id="KW-0816">Tricarboxylic acid cycle</keyword>
<dbReference type="PROSITE" id="PS51379">
    <property type="entry name" value="4FE4S_FER_2"/>
    <property type="match status" value="1"/>
</dbReference>
<dbReference type="Pfam" id="PF13085">
    <property type="entry name" value="Fer2_3"/>
    <property type="match status" value="1"/>
</dbReference>
<evidence type="ECO:0000256" key="6">
    <source>
        <dbReference type="ARBA" id="ARBA00022448"/>
    </source>
</evidence>
<keyword evidence="9 17" id="KW-0001">2Fe-2S</keyword>
<dbReference type="GO" id="GO:0009055">
    <property type="term" value="F:electron transfer activity"/>
    <property type="evidence" value="ECO:0007669"/>
    <property type="project" value="InterPro"/>
</dbReference>
<comment type="cofactor">
    <cofactor evidence="17">
        <name>[4Fe-4S] cluster</name>
        <dbReference type="ChEBI" id="CHEBI:49883"/>
    </cofactor>
    <text evidence="17">Binds 1 [4Fe-4S] cluster.</text>
</comment>
<dbReference type="SUPFAM" id="SSF54292">
    <property type="entry name" value="2Fe-2S ferredoxin-like"/>
    <property type="match status" value="1"/>
</dbReference>
<dbReference type="NCBIfam" id="TIGR00384">
    <property type="entry name" value="dhsB"/>
    <property type="match status" value="1"/>
</dbReference>
<dbReference type="InterPro" id="IPR036010">
    <property type="entry name" value="2Fe-2S_ferredoxin-like_sf"/>
</dbReference>
<dbReference type="EMBL" id="WIXP02000003">
    <property type="protein sequence ID" value="KAF6213078.1"/>
    <property type="molecule type" value="Genomic_DNA"/>
</dbReference>
<evidence type="ECO:0000313" key="19">
    <source>
        <dbReference type="EMBL" id="KAF6213078.1"/>
    </source>
</evidence>
<dbReference type="InterPro" id="IPR004489">
    <property type="entry name" value="Succ_DH/fum_Rdtase_Fe-S"/>
</dbReference>
<dbReference type="GO" id="GO:0008177">
    <property type="term" value="F:succinate dehydrogenase (quinone) activity"/>
    <property type="evidence" value="ECO:0007669"/>
    <property type="project" value="UniProtKB-EC"/>
</dbReference>
<keyword evidence="17" id="KW-0496">Mitochondrion</keyword>
<proteinExistence type="inferred from homology"/>
<evidence type="ECO:0000256" key="9">
    <source>
        <dbReference type="ARBA" id="ARBA00022714"/>
    </source>
</evidence>
<dbReference type="EC" id="1.3.5.1" evidence="4 17"/>
<feature type="region of interest" description="Disordered" evidence="18">
    <location>
        <begin position="33"/>
        <end position="60"/>
    </location>
</feature>
<name>A0A6A4IVQ4_APOLU</name>
<dbReference type="NCBIfam" id="NF004616">
    <property type="entry name" value="PRK05950.1"/>
    <property type="match status" value="1"/>
</dbReference>